<comment type="subcellular location">
    <subcellularLocation>
        <location evidence="1">Nucleus</location>
    </subcellularLocation>
</comment>
<dbReference type="OrthoDB" id="277109at2759"/>
<keyword evidence="3" id="KW-0539">Nucleus</keyword>
<dbReference type="PROSITE" id="PS00997">
    <property type="entry name" value="G10_1"/>
    <property type="match status" value="1"/>
</dbReference>
<dbReference type="InterPro" id="IPR001748">
    <property type="entry name" value="BUD31"/>
</dbReference>
<sequence>MPKLKTSRTKKAPEGFESIQSLLEKFNNKLKAAETKSTASSSVKKNEILWEIYQIHHQRSRYIYDLYYKKEIILKPLYDWLLKNKYGDINLIAKWRKQGYENLCCLRCIQTKENNHGSTCICRVPKNDLLEEKKIQCITCGCRGCSSTD</sequence>
<protein>
    <recommendedName>
        <fullName evidence="6">G10 protein</fullName>
    </recommendedName>
</protein>
<dbReference type="STRING" id="984486.A0A1E3QX06"/>
<dbReference type="Proteomes" id="UP000094336">
    <property type="component" value="Unassembled WGS sequence"/>
</dbReference>
<dbReference type="PRINTS" id="PR00322">
    <property type="entry name" value="G10"/>
</dbReference>
<dbReference type="Pfam" id="PF01125">
    <property type="entry name" value="BUD31"/>
    <property type="match status" value="1"/>
</dbReference>
<organism evidence="4 5">
    <name type="scientific">Babjeviella inositovora NRRL Y-12698</name>
    <dbReference type="NCBI Taxonomy" id="984486"/>
    <lineage>
        <taxon>Eukaryota</taxon>
        <taxon>Fungi</taxon>
        <taxon>Dikarya</taxon>
        <taxon>Ascomycota</taxon>
        <taxon>Saccharomycotina</taxon>
        <taxon>Pichiomycetes</taxon>
        <taxon>Serinales incertae sedis</taxon>
        <taxon>Babjeviella</taxon>
    </lineage>
</organism>
<dbReference type="GO" id="GO:0000398">
    <property type="term" value="P:mRNA splicing, via spliceosome"/>
    <property type="evidence" value="ECO:0007669"/>
    <property type="project" value="EnsemblFungi"/>
</dbReference>
<comment type="similarity">
    <text evidence="2">Belongs to the BUD31 (G10) family.</text>
</comment>
<evidence type="ECO:0000313" key="5">
    <source>
        <dbReference type="Proteomes" id="UP000094336"/>
    </source>
</evidence>
<reference evidence="5" key="1">
    <citation type="submission" date="2016-05" db="EMBL/GenBank/DDBJ databases">
        <title>Comparative genomics of biotechnologically important yeasts.</title>
        <authorList>
            <consortium name="DOE Joint Genome Institute"/>
            <person name="Riley R."/>
            <person name="Haridas S."/>
            <person name="Wolfe K.H."/>
            <person name="Lopes M.R."/>
            <person name="Hittinger C.T."/>
            <person name="Goker M."/>
            <person name="Salamov A."/>
            <person name="Wisecaver J."/>
            <person name="Long T.M."/>
            <person name="Aerts A.L."/>
            <person name="Barry K."/>
            <person name="Choi C."/>
            <person name="Clum A."/>
            <person name="Coughlan A.Y."/>
            <person name="Deshpande S."/>
            <person name="Douglass A.P."/>
            <person name="Hanson S.J."/>
            <person name="Klenk H.-P."/>
            <person name="Labutti K."/>
            <person name="Lapidus A."/>
            <person name="Lindquist E."/>
            <person name="Lipzen A."/>
            <person name="Meier-Kolthoff J.P."/>
            <person name="Ohm R.A."/>
            <person name="Otillar R.P."/>
            <person name="Pangilinan J."/>
            <person name="Peng Y."/>
            <person name="Rokas A."/>
            <person name="Rosa C.A."/>
            <person name="Scheuner C."/>
            <person name="Sibirny A.A."/>
            <person name="Slot J.C."/>
            <person name="Stielow J.B."/>
            <person name="Sun H."/>
            <person name="Kurtzman C.P."/>
            <person name="Blackwell M."/>
            <person name="Grigoriev I.V."/>
            <person name="Jeffries T.W."/>
        </authorList>
    </citation>
    <scope>NUCLEOTIDE SEQUENCE [LARGE SCALE GENOMIC DNA]</scope>
    <source>
        <strain evidence="5">NRRL Y-12698</strain>
    </source>
</reference>
<evidence type="ECO:0000256" key="3">
    <source>
        <dbReference type="ARBA" id="ARBA00023242"/>
    </source>
</evidence>
<evidence type="ECO:0000256" key="2">
    <source>
        <dbReference type="ARBA" id="ARBA00005287"/>
    </source>
</evidence>
<gene>
    <name evidence="4" type="ORF">BABINDRAFT_10685</name>
</gene>
<dbReference type="GO" id="GO:0000974">
    <property type="term" value="C:Prp19 complex"/>
    <property type="evidence" value="ECO:0007669"/>
    <property type="project" value="EnsemblFungi"/>
</dbReference>
<dbReference type="GO" id="GO:0005686">
    <property type="term" value="C:U2 snRNP"/>
    <property type="evidence" value="ECO:0007669"/>
    <property type="project" value="EnsemblFungi"/>
</dbReference>
<name>A0A1E3QX06_9ASCO</name>
<dbReference type="GO" id="GO:0005681">
    <property type="term" value="C:spliceosomal complex"/>
    <property type="evidence" value="ECO:0007669"/>
    <property type="project" value="TreeGrafter"/>
</dbReference>
<evidence type="ECO:0000313" key="4">
    <source>
        <dbReference type="EMBL" id="ODQ82213.1"/>
    </source>
</evidence>
<accession>A0A1E3QX06</accession>
<dbReference type="RefSeq" id="XP_018987541.1">
    <property type="nucleotide sequence ID" value="XM_019126779.1"/>
</dbReference>
<proteinExistence type="inferred from homology"/>
<keyword evidence="5" id="KW-1185">Reference proteome</keyword>
<dbReference type="EMBL" id="KV454426">
    <property type="protein sequence ID" value="ODQ82213.1"/>
    <property type="molecule type" value="Genomic_DNA"/>
</dbReference>
<evidence type="ECO:0000256" key="1">
    <source>
        <dbReference type="ARBA" id="ARBA00004123"/>
    </source>
</evidence>
<dbReference type="PANTHER" id="PTHR19411:SF0">
    <property type="entry name" value="PROTEIN BUD31 HOMOLOG"/>
    <property type="match status" value="1"/>
</dbReference>
<dbReference type="InterPro" id="IPR018230">
    <property type="entry name" value="BUD31/G10-rel_CS"/>
</dbReference>
<dbReference type="GeneID" id="30144633"/>
<evidence type="ECO:0008006" key="6">
    <source>
        <dbReference type="Google" id="ProtNLM"/>
    </source>
</evidence>
<dbReference type="AlphaFoldDB" id="A0A1E3QX06"/>
<dbReference type="PANTHER" id="PTHR19411">
    <property type="entry name" value="PROTEIN BUD31-RELATED"/>
    <property type="match status" value="1"/>
</dbReference>